<protein>
    <recommendedName>
        <fullName evidence="3">Zinc-finger</fullName>
    </recommendedName>
</protein>
<sequence length="98" mass="11175">MTAFDFPSHTWLPYAGERHAHEGGKRPEGETVTVFCGLEAISRTYHLGDPELLWPECDVCRVEAARCADLRAMAEERRRNTLPAYGDSPPHRKGYRFL</sequence>
<dbReference type="EMBL" id="JAMTCP010000003">
    <property type="protein sequence ID" value="MCP2257378.1"/>
    <property type="molecule type" value="Genomic_DNA"/>
</dbReference>
<organism evidence="1 2">
    <name type="scientific">Streptoalloteichus tenebrarius (strain ATCC 17920 / DSM 40477 / JCM 4838 / CBS 697.72 / NBRC 16177 / NCIMB 11028 / NRRL B-12390 / A12253. 1 / ISP 5477)</name>
    <name type="common">Streptomyces tenebrarius</name>
    <dbReference type="NCBI Taxonomy" id="1933"/>
    <lineage>
        <taxon>Bacteria</taxon>
        <taxon>Bacillati</taxon>
        <taxon>Actinomycetota</taxon>
        <taxon>Actinomycetes</taxon>
        <taxon>Pseudonocardiales</taxon>
        <taxon>Pseudonocardiaceae</taxon>
        <taxon>Streptoalloteichus</taxon>
    </lineage>
</organism>
<evidence type="ECO:0008006" key="3">
    <source>
        <dbReference type="Google" id="ProtNLM"/>
    </source>
</evidence>
<evidence type="ECO:0000313" key="1">
    <source>
        <dbReference type="EMBL" id="MCP2257378.1"/>
    </source>
</evidence>
<dbReference type="RefSeq" id="WP_253668330.1">
    <property type="nucleotide sequence ID" value="NZ_JAMTCP010000003.1"/>
</dbReference>
<proteinExistence type="predicted"/>
<evidence type="ECO:0000313" key="2">
    <source>
        <dbReference type="Proteomes" id="UP001205311"/>
    </source>
</evidence>
<dbReference type="InterPro" id="IPR031795">
    <property type="entry name" value="Zf-HC3"/>
</dbReference>
<name>A0ABT1HPD9_STRSD</name>
<keyword evidence="2" id="KW-1185">Reference proteome</keyword>
<gene>
    <name evidence="1" type="ORF">LX15_001063</name>
</gene>
<comment type="caution">
    <text evidence="1">The sequence shown here is derived from an EMBL/GenBank/DDBJ whole genome shotgun (WGS) entry which is preliminary data.</text>
</comment>
<dbReference type="Proteomes" id="UP001205311">
    <property type="component" value="Unassembled WGS sequence"/>
</dbReference>
<dbReference type="Pfam" id="PF16827">
    <property type="entry name" value="zf-HC3"/>
    <property type="match status" value="1"/>
</dbReference>
<reference evidence="1 2" key="1">
    <citation type="submission" date="2022-06" db="EMBL/GenBank/DDBJ databases">
        <title>Genomic Encyclopedia of Archaeal and Bacterial Type Strains, Phase II (KMG-II): from individual species to whole genera.</title>
        <authorList>
            <person name="Goeker M."/>
        </authorList>
    </citation>
    <scope>NUCLEOTIDE SEQUENCE [LARGE SCALE GENOMIC DNA]</scope>
    <source>
        <strain evidence="1 2">DSM 40477</strain>
    </source>
</reference>
<accession>A0ABT1HPD9</accession>